<sequence>MWISTLPICHGGSLTAGRSGSLAAAVVSSDSQGHGLIFGFPLFRPSLLLRMSFPPEATVVLPWFWSARGGMGCGLAGSSLGLPGEIVFSRGLSDFFLVDLVRSWFGLWRG</sequence>
<accession>A0A5A7P5E7</accession>
<comment type="caution">
    <text evidence="1">The sequence shown here is derived from an EMBL/GenBank/DDBJ whole genome shotgun (WGS) entry which is preliminary data.</text>
</comment>
<keyword evidence="2" id="KW-1185">Reference proteome</keyword>
<evidence type="ECO:0000313" key="2">
    <source>
        <dbReference type="Proteomes" id="UP000325081"/>
    </source>
</evidence>
<reference evidence="2" key="1">
    <citation type="journal article" date="2019" name="Curr. Biol.">
        <title>Genome Sequence of Striga asiatica Provides Insight into the Evolution of Plant Parasitism.</title>
        <authorList>
            <person name="Yoshida S."/>
            <person name="Kim S."/>
            <person name="Wafula E.K."/>
            <person name="Tanskanen J."/>
            <person name="Kim Y.M."/>
            <person name="Honaas L."/>
            <person name="Yang Z."/>
            <person name="Spallek T."/>
            <person name="Conn C.E."/>
            <person name="Ichihashi Y."/>
            <person name="Cheong K."/>
            <person name="Cui S."/>
            <person name="Der J.P."/>
            <person name="Gundlach H."/>
            <person name="Jiao Y."/>
            <person name="Hori C."/>
            <person name="Ishida J.K."/>
            <person name="Kasahara H."/>
            <person name="Kiba T."/>
            <person name="Kim M.S."/>
            <person name="Koo N."/>
            <person name="Laohavisit A."/>
            <person name="Lee Y.H."/>
            <person name="Lumba S."/>
            <person name="McCourt P."/>
            <person name="Mortimer J.C."/>
            <person name="Mutuku J.M."/>
            <person name="Nomura T."/>
            <person name="Sasaki-Sekimoto Y."/>
            <person name="Seto Y."/>
            <person name="Wang Y."/>
            <person name="Wakatake T."/>
            <person name="Sakakibara H."/>
            <person name="Demura T."/>
            <person name="Yamaguchi S."/>
            <person name="Yoneyama K."/>
            <person name="Manabe R.I."/>
            <person name="Nelson D.C."/>
            <person name="Schulman A.H."/>
            <person name="Timko M.P."/>
            <person name="dePamphilis C.W."/>
            <person name="Choi D."/>
            <person name="Shirasu K."/>
        </authorList>
    </citation>
    <scope>NUCLEOTIDE SEQUENCE [LARGE SCALE GENOMIC DNA]</scope>
    <source>
        <strain evidence="2">cv. UVA1</strain>
    </source>
</reference>
<organism evidence="1 2">
    <name type="scientific">Striga asiatica</name>
    <name type="common">Asiatic witchweed</name>
    <name type="synonym">Buchnera asiatica</name>
    <dbReference type="NCBI Taxonomy" id="4170"/>
    <lineage>
        <taxon>Eukaryota</taxon>
        <taxon>Viridiplantae</taxon>
        <taxon>Streptophyta</taxon>
        <taxon>Embryophyta</taxon>
        <taxon>Tracheophyta</taxon>
        <taxon>Spermatophyta</taxon>
        <taxon>Magnoliopsida</taxon>
        <taxon>eudicotyledons</taxon>
        <taxon>Gunneridae</taxon>
        <taxon>Pentapetalae</taxon>
        <taxon>asterids</taxon>
        <taxon>lamiids</taxon>
        <taxon>Lamiales</taxon>
        <taxon>Orobanchaceae</taxon>
        <taxon>Buchnereae</taxon>
        <taxon>Striga</taxon>
    </lineage>
</organism>
<protein>
    <submittedName>
        <fullName evidence="1">Poly(A)-binding protein 5</fullName>
    </submittedName>
</protein>
<dbReference type="EMBL" id="BKCP01002224">
    <property type="protein sequence ID" value="GER27907.1"/>
    <property type="molecule type" value="Genomic_DNA"/>
</dbReference>
<dbReference type="AlphaFoldDB" id="A0A5A7P5E7"/>
<proteinExistence type="predicted"/>
<name>A0A5A7P5E7_STRAF</name>
<dbReference type="Proteomes" id="UP000325081">
    <property type="component" value="Unassembled WGS sequence"/>
</dbReference>
<gene>
    <name evidence="1" type="ORF">STAS_03641</name>
</gene>
<evidence type="ECO:0000313" key="1">
    <source>
        <dbReference type="EMBL" id="GER27907.1"/>
    </source>
</evidence>